<evidence type="ECO:0000313" key="1">
    <source>
        <dbReference type="EMBL" id="MEJ8659702.1"/>
    </source>
</evidence>
<name>A0ACC6QPE6_9ACTN</name>
<dbReference type="EMBL" id="JBBKAI010000002">
    <property type="protein sequence ID" value="MEJ8659702.1"/>
    <property type="molecule type" value="Genomic_DNA"/>
</dbReference>
<accession>A0ACC6QPE6</accession>
<sequence length="249" mass="25819">MKGLGTARRAGSRETADADAGAGAHARARWLYRLARLLPHPAGTPFTFCYGLVLVATSLFAAYGDPATVAALLRGSSTDVAHLATAPPLVLVASALWIAGGLASPYALGFVLVLTALERRIGGRRTAGVFLGGHLVATLATEIPVGLWVMAGRLPETSLHRLDYGISFGLLASVGALAGLYAPVARTALLVCVSALLARDLLAYEDPLGNWGHVLALLAGVATWPLLPGRPRPLPRPRPRRQTSAGAGS</sequence>
<reference evidence="1" key="1">
    <citation type="submission" date="2024-03" db="EMBL/GenBank/DDBJ databases">
        <title>Novel Streptomyces species of biotechnological and ecological value are a feature of Machair soil.</title>
        <authorList>
            <person name="Prole J.R."/>
            <person name="Goodfellow M."/>
            <person name="Allenby N."/>
            <person name="Ward A.C."/>
        </authorList>
    </citation>
    <scope>NUCLEOTIDE SEQUENCE</scope>
    <source>
        <strain evidence="1">MS1.AVA.4</strain>
    </source>
</reference>
<gene>
    <name evidence="1" type="ORF">WKI58_24785</name>
</gene>
<proteinExistence type="predicted"/>
<evidence type="ECO:0000313" key="2">
    <source>
        <dbReference type="Proteomes" id="UP001375539"/>
    </source>
</evidence>
<keyword evidence="2" id="KW-1185">Reference proteome</keyword>
<protein>
    <submittedName>
        <fullName evidence="1">Rhomboid-like protein</fullName>
    </submittedName>
</protein>
<organism evidence="1 2">
    <name type="scientific">Streptomyces pratisoli</name>
    <dbReference type="NCBI Taxonomy" id="3139917"/>
    <lineage>
        <taxon>Bacteria</taxon>
        <taxon>Bacillati</taxon>
        <taxon>Actinomycetota</taxon>
        <taxon>Actinomycetes</taxon>
        <taxon>Kitasatosporales</taxon>
        <taxon>Streptomycetaceae</taxon>
        <taxon>Streptomyces</taxon>
    </lineage>
</organism>
<dbReference type="Proteomes" id="UP001375539">
    <property type="component" value="Unassembled WGS sequence"/>
</dbReference>
<comment type="caution">
    <text evidence="1">The sequence shown here is derived from an EMBL/GenBank/DDBJ whole genome shotgun (WGS) entry which is preliminary data.</text>
</comment>